<reference evidence="4" key="2">
    <citation type="submission" date="2020-12" db="UniProtKB">
        <authorList>
            <consortium name="WormBaseParasite"/>
        </authorList>
    </citation>
    <scope>IDENTIFICATION</scope>
</reference>
<evidence type="ECO:0000313" key="5">
    <source>
        <dbReference type="WormBase" id="SRAE_1000030400"/>
    </source>
</evidence>
<feature type="compositionally biased region" description="Basic and acidic residues" evidence="1">
    <location>
        <begin position="110"/>
        <end position="119"/>
    </location>
</feature>
<dbReference type="Proteomes" id="UP000035682">
    <property type="component" value="Unplaced"/>
</dbReference>
<proteinExistence type="predicted"/>
<name>A0A090MU68_STRRB</name>
<keyword evidence="3" id="KW-1185">Reference proteome</keyword>
<evidence type="ECO:0000313" key="3">
    <source>
        <dbReference type="Proteomes" id="UP000035682"/>
    </source>
</evidence>
<dbReference type="AlphaFoldDB" id="A0A090MU68"/>
<gene>
    <name evidence="2 4 5" type="ORF">SRAE_1000030400</name>
</gene>
<protein>
    <submittedName>
        <fullName evidence="2 4">Uncharacterized protein</fullName>
    </submittedName>
</protein>
<sequence length="134" mass="15748">MGKNDYNKIGMFVPNGKQFWIYKNNGEIPLSIIKEESRSQYSEFTHNEIHETESLKFVTSFEYDSSLKRRVKNFKGVMESIEKLKILSSNNFDNIQSSRSKKISQQKVVNHNENKKNRIMECQSDSQKRKLSFG</sequence>
<reference evidence="2 3" key="1">
    <citation type="submission" date="2014-09" db="EMBL/GenBank/DDBJ databases">
        <authorList>
            <person name="Martin A.A."/>
        </authorList>
    </citation>
    <scope>NUCLEOTIDE SEQUENCE</scope>
    <source>
        <strain evidence="3">ED321</strain>
        <strain evidence="2">ED321 Heterogonic</strain>
    </source>
</reference>
<dbReference type="WBParaSite" id="SRAE_1000030400.1">
    <property type="protein sequence ID" value="SRAE_1000030400.1"/>
    <property type="gene ID" value="WBGene00256898"/>
</dbReference>
<evidence type="ECO:0000313" key="2">
    <source>
        <dbReference type="EMBL" id="CEF62028.1"/>
    </source>
</evidence>
<organism evidence="2">
    <name type="scientific">Strongyloides ratti</name>
    <name type="common">Parasitic roundworm</name>
    <dbReference type="NCBI Taxonomy" id="34506"/>
    <lineage>
        <taxon>Eukaryota</taxon>
        <taxon>Metazoa</taxon>
        <taxon>Ecdysozoa</taxon>
        <taxon>Nematoda</taxon>
        <taxon>Chromadorea</taxon>
        <taxon>Rhabditida</taxon>
        <taxon>Tylenchina</taxon>
        <taxon>Panagrolaimomorpha</taxon>
        <taxon>Strongyloidoidea</taxon>
        <taxon>Strongyloididae</taxon>
        <taxon>Strongyloides</taxon>
    </lineage>
</organism>
<feature type="region of interest" description="Disordered" evidence="1">
    <location>
        <begin position="97"/>
        <end position="134"/>
    </location>
</feature>
<dbReference type="EMBL" id="LN609528">
    <property type="protein sequence ID" value="CEF62028.1"/>
    <property type="molecule type" value="Genomic_DNA"/>
</dbReference>
<dbReference type="RefSeq" id="XP_024501230.1">
    <property type="nucleotide sequence ID" value="XM_024647120.1"/>
</dbReference>
<dbReference type="CTD" id="36374393"/>
<dbReference type="WormBase" id="SRAE_1000030400">
    <property type="protein sequence ID" value="SRP06057"/>
    <property type="gene ID" value="WBGene00256898"/>
</dbReference>
<dbReference type="GeneID" id="36374393"/>
<accession>A0A090MU68</accession>
<evidence type="ECO:0000256" key="1">
    <source>
        <dbReference type="SAM" id="MobiDB-lite"/>
    </source>
</evidence>
<evidence type="ECO:0000313" key="4">
    <source>
        <dbReference type="WBParaSite" id="SRAE_1000030400.1"/>
    </source>
</evidence>